<protein>
    <submittedName>
        <fullName evidence="1">Uncharacterized protein</fullName>
    </submittedName>
</protein>
<organism evidence="1 2">
    <name type="scientific">Abeliophyllum distichum</name>
    <dbReference type="NCBI Taxonomy" id="126358"/>
    <lineage>
        <taxon>Eukaryota</taxon>
        <taxon>Viridiplantae</taxon>
        <taxon>Streptophyta</taxon>
        <taxon>Embryophyta</taxon>
        <taxon>Tracheophyta</taxon>
        <taxon>Spermatophyta</taxon>
        <taxon>Magnoliopsida</taxon>
        <taxon>eudicotyledons</taxon>
        <taxon>Gunneridae</taxon>
        <taxon>Pentapetalae</taxon>
        <taxon>asterids</taxon>
        <taxon>lamiids</taxon>
        <taxon>Lamiales</taxon>
        <taxon>Oleaceae</taxon>
        <taxon>Forsythieae</taxon>
        <taxon>Abeliophyllum</taxon>
    </lineage>
</organism>
<name>A0ABD1V7K8_9LAMI</name>
<dbReference type="AlphaFoldDB" id="A0ABD1V7K8"/>
<dbReference type="EMBL" id="JBFOLK010000002">
    <property type="protein sequence ID" value="KAL2532580.1"/>
    <property type="molecule type" value="Genomic_DNA"/>
</dbReference>
<accession>A0ABD1V7K8</accession>
<keyword evidence="2" id="KW-1185">Reference proteome</keyword>
<comment type="caution">
    <text evidence="1">The sequence shown here is derived from an EMBL/GenBank/DDBJ whole genome shotgun (WGS) entry which is preliminary data.</text>
</comment>
<evidence type="ECO:0000313" key="1">
    <source>
        <dbReference type="EMBL" id="KAL2532580.1"/>
    </source>
</evidence>
<proteinExistence type="predicted"/>
<sequence>MSTIEDASDDFEQPLGMVVDSLLEFSPLVAEVRPLQGVDALTGKKLAIFPITIGGPQVTYQMVAPPVRDHLLVGWTAMDVSSIVNEVDLETTRRLFRVPSDIVFPKEGLYRLHFQSFNIGMRLLLDSFCRRILRVYGLA</sequence>
<reference evidence="2" key="1">
    <citation type="submission" date="2024-07" db="EMBL/GenBank/DDBJ databases">
        <title>Two chromosome-level genome assemblies of Korean endemic species Abeliophyllum distichum and Forsythia ovata (Oleaceae).</title>
        <authorList>
            <person name="Jang H."/>
        </authorList>
    </citation>
    <scope>NUCLEOTIDE SEQUENCE [LARGE SCALE GENOMIC DNA]</scope>
</reference>
<gene>
    <name evidence="1" type="ORF">Adt_05931</name>
</gene>
<dbReference type="Proteomes" id="UP001604336">
    <property type="component" value="Unassembled WGS sequence"/>
</dbReference>
<evidence type="ECO:0000313" key="2">
    <source>
        <dbReference type="Proteomes" id="UP001604336"/>
    </source>
</evidence>